<reference evidence="3 4" key="1">
    <citation type="submission" date="2020-02" db="EMBL/GenBank/DDBJ databases">
        <title>Whole-genome analyses of novel actinobacteria.</title>
        <authorList>
            <person name="Sahin N."/>
        </authorList>
    </citation>
    <scope>NUCLEOTIDE SEQUENCE [LARGE SCALE GENOMIC DNA]</scope>
    <source>
        <strain evidence="3 4">KC13</strain>
    </source>
</reference>
<proteinExistence type="predicted"/>
<feature type="region of interest" description="Disordered" evidence="1">
    <location>
        <begin position="166"/>
        <end position="189"/>
    </location>
</feature>
<dbReference type="EMBL" id="JAALAA010000005">
    <property type="protein sequence ID" value="NGN92522.1"/>
    <property type="molecule type" value="Genomic_DNA"/>
</dbReference>
<sequence length="189" mass="20588">MDDRELDRLLDAAAPQLSDGEAALAQELATSVAHGAGLSDRAWPRRRRPRRPYVIGGVAIGALALSAAMTQDAWMMGVPPHMTIEPGGQRLYEPIEFVVTTGDGQRSTCQLFLEFRDLDEGEMEELGRFVRRKDWSAWTDDLRDAATDDSPGLEDQFGAELRGVVPELGEPADDGPRLTGFGTSCEAGE</sequence>
<evidence type="ECO:0000313" key="3">
    <source>
        <dbReference type="EMBL" id="NGN92522.1"/>
    </source>
</evidence>
<protein>
    <submittedName>
        <fullName evidence="3">Uncharacterized protein</fullName>
    </submittedName>
</protein>
<keyword evidence="2" id="KW-0812">Transmembrane</keyword>
<dbReference type="Proteomes" id="UP000483261">
    <property type="component" value="Unassembled WGS sequence"/>
</dbReference>
<dbReference type="AlphaFoldDB" id="A0A6M1QYT2"/>
<dbReference type="RefSeq" id="WP_165110292.1">
    <property type="nucleotide sequence ID" value="NZ_JAALAA010000005.1"/>
</dbReference>
<organism evidence="3 4">
    <name type="scientific">Nocardioides turkmenicus</name>
    <dbReference type="NCBI Taxonomy" id="2711220"/>
    <lineage>
        <taxon>Bacteria</taxon>
        <taxon>Bacillati</taxon>
        <taxon>Actinomycetota</taxon>
        <taxon>Actinomycetes</taxon>
        <taxon>Propionibacteriales</taxon>
        <taxon>Nocardioidaceae</taxon>
        <taxon>Nocardioides</taxon>
    </lineage>
</organism>
<gene>
    <name evidence="3" type="ORF">G5C66_07185</name>
</gene>
<comment type="caution">
    <text evidence="3">The sequence shown here is derived from an EMBL/GenBank/DDBJ whole genome shotgun (WGS) entry which is preliminary data.</text>
</comment>
<keyword evidence="4" id="KW-1185">Reference proteome</keyword>
<accession>A0A6M1QYT2</accession>
<feature type="transmembrane region" description="Helical" evidence="2">
    <location>
        <begin position="53"/>
        <end position="74"/>
    </location>
</feature>
<evidence type="ECO:0000256" key="1">
    <source>
        <dbReference type="SAM" id="MobiDB-lite"/>
    </source>
</evidence>
<evidence type="ECO:0000313" key="4">
    <source>
        <dbReference type="Proteomes" id="UP000483261"/>
    </source>
</evidence>
<keyword evidence="2" id="KW-0472">Membrane</keyword>
<name>A0A6M1QYT2_9ACTN</name>
<keyword evidence="2" id="KW-1133">Transmembrane helix</keyword>
<evidence type="ECO:0000256" key="2">
    <source>
        <dbReference type="SAM" id="Phobius"/>
    </source>
</evidence>